<proteinExistence type="predicted"/>
<keyword evidence="4" id="KW-1185">Reference proteome</keyword>
<evidence type="ECO:0000259" key="2">
    <source>
        <dbReference type="Pfam" id="PF00496"/>
    </source>
</evidence>
<dbReference type="Gene3D" id="3.90.76.10">
    <property type="entry name" value="Dipeptide-binding Protein, Domain 1"/>
    <property type="match status" value="1"/>
</dbReference>
<gene>
    <name evidence="3" type="ORF">SD72_00610</name>
</gene>
<feature type="domain" description="Solute-binding protein family 5" evidence="2">
    <location>
        <begin position="70"/>
        <end position="409"/>
    </location>
</feature>
<dbReference type="Proteomes" id="UP000032120">
    <property type="component" value="Unassembled WGS sequence"/>
</dbReference>
<dbReference type="PANTHER" id="PTHR30290:SF38">
    <property type="entry name" value="D,D-DIPEPTIDE-BINDING PERIPLASMIC PROTEIN DDPA-RELATED"/>
    <property type="match status" value="1"/>
</dbReference>
<dbReference type="Pfam" id="PF00496">
    <property type="entry name" value="SBP_bac_5"/>
    <property type="match status" value="1"/>
</dbReference>
<dbReference type="InterPro" id="IPR030678">
    <property type="entry name" value="Peptide/Ni-bd"/>
</dbReference>
<organism evidence="3 4">
    <name type="scientific">Leucobacter komagatae</name>
    <dbReference type="NCBI Taxonomy" id="55969"/>
    <lineage>
        <taxon>Bacteria</taxon>
        <taxon>Bacillati</taxon>
        <taxon>Actinomycetota</taxon>
        <taxon>Actinomycetes</taxon>
        <taxon>Micrococcales</taxon>
        <taxon>Microbacteriaceae</taxon>
        <taxon>Leucobacter</taxon>
    </lineage>
</organism>
<dbReference type="GO" id="GO:0042597">
    <property type="term" value="C:periplasmic space"/>
    <property type="evidence" value="ECO:0007669"/>
    <property type="project" value="UniProtKB-ARBA"/>
</dbReference>
<dbReference type="AlphaFoldDB" id="A0A0D0IQ73"/>
<keyword evidence="1" id="KW-0732">Signal</keyword>
<dbReference type="GO" id="GO:0015833">
    <property type="term" value="P:peptide transport"/>
    <property type="evidence" value="ECO:0007669"/>
    <property type="project" value="TreeGrafter"/>
</dbReference>
<comment type="caution">
    <text evidence="3">The sequence shown here is derived from an EMBL/GenBank/DDBJ whole genome shotgun (WGS) entry which is preliminary data.</text>
</comment>
<dbReference type="PIRSF" id="PIRSF002741">
    <property type="entry name" value="MppA"/>
    <property type="match status" value="1"/>
</dbReference>
<reference evidence="3 4" key="1">
    <citation type="submission" date="2015-01" db="EMBL/GenBank/DDBJ databases">
        <title>Draft genome sequence of Leucobacter komagatae strain VKM ST2845.</title>
        <authorList>
            <person name="Karlyshev A.V."/>
            <person name="Kudryashova E.B."/>
        </authorList>
    </citation>
    <scope>NUCLEOTIDE SEQUENCE [LARGE SCALE GENOMIC DNA]</scope>
    <source>
        <strain evidence="3 4">VKM ST2845</strain>
    </source>
</reference>
<protein>
    <recommendedName>
        <fullName evidence="2">Solute-binding protein family 5 domain-containing protein</fullName>
    </recommendedName>
</protein>
<dbReference type="InterPro" id="IPR039424">
    <property type="entry name" value="SBP_5"/>
</dbReference>
<dbReference type="Gene3D" id="3.10.105.10">
    <property type="entry name" value="Dipeptide-binding Protein, Domain 3"/>
    <property type="match status" value="1"/>
</dbReference>
<dbReference type="InterPro" id="IPR000914">
    <property type="entry name" value="SBP_5_dom"/>
</dbReference>
<evidence type="ECO:0000256" key="1">
    <source>
        <dbReference type="ARBA" id="ARBA00022729"/>
    </source>
</evidence>
<accession>A0A0D0IQ73</accession>
<dbReference type="PANTHER" id="PTHR30290">
    <property type="entry name" value="PERIPLASMIC BINDING COMPONENT OF ABC TRANSPORTER"/>
    <property type="match status" value="1"/>
</dbReference>
<dbReference type="GO" id="GO:0043190">
    <property type="term" value="C:ATP-binding cassette (ABC) transporter complex"/>
    <property type="evidence" value="ECO:0007669"/>
    <property type="project" value="InterPro"/>
</dbReference>
<dbReference type="GO" id="GO:1904680">
    <property type="term" value="F:peptide transmembrane transporter activity"/>
    <property type="evidence" value="ECO:0007669"/>
    <property type="project" value="TreeGrafter"/>
</dbReference>
<evidence type="ECO:0000313" key="4">
    <source>
        <dbReference type="Proteomes" id="UP000032120"/>
    </source>
</evidence>
<sequence>MIAAVAAATLALSACSAEDEDTGNDVDRPLRVAVTTDASTLDPVRGSSGADQILLFPMYDTLVSYEADLEPKPGLAESWEYLSPTELQFTLREGVKFHDGTPFDAEAVKYNVERAKGDGSQIAPDLDAIGDVRVDDEFTVTLLLSRPDAALLMVFSDRAGMMVSPTAAEAAGGDLGNTPVGTGGWKFVEWRRGEAISVELFDDYWDTESARVPAITFTVLTDPKTRMSALLSGQQDIVSSIPGASADTVEEAEGVSLSATPGLFTQMVYINTGSDELGDPRVRRALSLAIDRQSILESGYFGFGEVASGYFPQIYWAATPKSATYDYDPDEARRLLEEAGRTGLTFDMTVIASADFARISEILKEQWAEVGVTVNLLPREVVQQNQEFIIEKKFPAMFSQLTSRPDPAMIYRVVGTADGFNNPSEIPVPGLDEALADQDLWSEKEDRRPGLDRAAQAIYEHTQSFSLVHGYTLVGLSDEVEGFEMNLLGKPKLVGVTIG</sequence>
<dbReference type="EMBL" id="JXSQ01000001">
    <property type="protein sequence ID" value="KIP53744.1"/>
    <property type="molecule type" value="Genomic_DNA"/>
</dbReference>
<name>A0A0D0IQ73_9MICO</name>
<dbReference type="SUPFAM" id="SSF53850">
    <property type="entry name" value="Periplasmic binding protein-like II"/>
    <property type="match status" value="1"/>
</dbReference>
<evidence type="ECO:0000313" key="3">
    <source>
        <dbReference type="EMBL" id="KIP53744.1"/>
    </source>
</evidence>
<dbReference type="Gene3D" id="3.40.190.10">
    <property type="entry name" value="Periplasmic binding protein-like II"/>
    <property type="match status" value="1"/>
</dbReference>